<dbReference type="Proteomes" id="UP000838412">
    <property type="component" value="Chromosome 7"/>
</dbReference>
<feature type="compositionally biased region" description="Basic and acidic residues" evidence="1">
    <location>
        <begin position="316"/>
        <end position="367"/>
    </location>
</feature>
<dbReference type="GO" id="GO:0000209">
    <property type="term" value="P:protein polyubiquitination"/>
    <property type="evidence" value="ECO:0007669"/>
    <property type="project" value="TreeGrafter"/>
</dbReference>
<evidence type="ECO:0000313" key="4">
    <source>
        <dbReference type="Proteomes" id="UP000838412"/>
    </source>
</evidence>
<feature type="compositionally biased region" description="Polar residues" evidence="1">
    <location>
        <begin position="126"/>
        <end position="136"/>
    </location>
</feature>
<dbReference type="InterPro" id="IPR050952">
    <property type="entry name" value="TRIM-NHL_E3_ligases"/>
</dbReference>
<evidence type="ECO:0000256" key="1">
    <source>
        <dbReference type="SAM" id="MobiDB-lite"/>
    </source>
</evidence>
<proteinExistence type="predicted"/>
<dbReference type="GO" id="GO:0061630">
    <property type="term" value="F:ubiquitin protein ligase activity"/>
    <property type="evidence" value="ECO:0007669"/>
    <property type="project" value="TreeGrafter"/>
</dbReference>
<reference evidence="3" key="1">
    <citation type="submission" date="2022-01" db="EMBL/GenBank/DDBJ databases">
        <authorList>
            <person name="Braso-Vives M."/>
        </authorList>
    </citation>
    <scope>NUCLEOTIDE SEQUENCE</scope>
</reference>
<sequence>MDAMNTSADDYAYGAGPGIPDNMDEADLQIRDPSDSTTTDPVYQQHIQPQLHRIPTSPEEQTDIATGYTEDPLQDDHSGASAGYSEQDGCSHNGVERSSLPTVCSSYIDTGQTEQNQALYVDRPNQDPSTDCSAENGTERLPPPTMCTSYANIGKTEQNQALYVDRPNQDPSTDCSAENGTERLPPPTICTSYTNVGKSEQNQALYGEKPSLPTVCTLDTHVDQAEQNQALYVDNAPVETEETPSKDLYDTDACNADNVVQYQLKDTCRKEASATTYQSSGDGATVDRPGVTDHDANRAAGTFDLDGTPSEPVIKQLKDPESSDHRSKSEDPESSDHRSKSEDPESSDHRSKSGDPESSDHRSKSEDGVTEDDECIRPYAVAYKRDGETNDGGEDDVYDVQPYAVAYDQQDGHYENQTPTGRSVNNSQSVPGQANTSSEGSVDGRTDGLIPNPMYSRNALRPNPVYAPNVAQPKAGGGHRCVASRSCLALVITAAVAVAALTVLTALIIATVFPAKKDSHTQTTFTDPSFTSKTTDDVIQHVDYTSSPQTSTEENENHELKQRTIYLHGENEDPPEPAAVVVSPSNEIFVADTFDRRVLVFSMAGVYLRHFPTIVPGEDSGTIEPEYISIDGEGHLWVAGDKVDSSGALIGRYTSMGDHLTTLHPSLPSNAFCGMAVDTARNHVVLTELWEDYGEVKLLYFNGTVVRRFRMQQGSGYPGLVALGREGNLFVSDCKTQKRVYAYNATGHYLFRFDGHATHDDQAMLVGGICTDRMGNLLVANWYDGTVELFTQAGRYVRRVAAAAVTVDGVAVGPGGQLAVTSEENGTVTIFSHY</sequence>
<feature type="region of interest" description="Disordered" evidence="1">
    <location>
        <begin position="162"/>
        <end position="188"/>
    </location>
</feature>
<dbReference type="PANTHER" id="PTHR24104:SF50">
    <property type="entry name" value="SMP-30_GLUCONOLACTONASE_LRE-LIKE REGION DOMAIN-CONTAINING PROTEIN"/>
    <property type="match status" value="1"/>
</dbReference>
<dbReference type="PANTHER" id="PTHR24104">
    <property type="entry name" value="E3 UBIQUITIN-PROTEIN LIGASE NHLRC1-RELATED"/>
    <property type="match status" value="1"/>
</dbReference>
<feature type="region of interest" description="Disordered" evidence="1">
    <location>
        <begin position="119"/>
        <end position="147"/>
    </location>
</feature>
<gene>
    <name evidence="3" type="primary">TRIM3</name>
    <name evidence="3" type="ORF">BLAG_LOCUS22959</name>
</gene>
<feature type="region of interest" description="Disordered" evidence="1">
    <location>
        <begin position="274"/>
        <end position="376"/>
    </location>
</feature>
<evidence type="ECO:0000256" key="2">
    <source>
        <dbReference type="SAM" id="Phobius"/>
    </source>
</evidence>
<feature type="region of interest" description="Disordered" evidence="1">
    <location>
        <begin position="1"/>
        <end position="98"/>
    </location>
</feature>
<organism evidence="3 4">
    <name type="scientific">Branchiostoma lanceolatum</name>
    <name type="common">Common lancelet</name>
    <name type="synonym">Amphioxus lanceolatum</name>
    <dbReference type="NCBI Taxonomy" id="7740"/>
    <lineage>
        <taxon>Eukaryota</taxon>
        <taxon>Metazoa</taxon>
        <taxon>Chordata</taxon>
        <taxon>Cephalochordata</taxon>
        <taxon>Leptocardii</taxon>
        <taxon>Amphioxiformes</taxon>
        <taxon>Branchiostomatidae</taxon>
        <taxon>Branchiostoma</taxon>
    </lineage>
</organism>
<name>A0A8K0EVW2_BRALA</name>
<feature type="compositionally biased region" description="Polar residues" evidence="1">
    <location>
        <begin position="415"/>
        <end position="440"/>
    </location>
</feature>
<dbReference type="SUPFAM" id="SSF101898">
    <property type="entry name" value="NHL repeat"/>
    <property type="match status" value="1"/>
</dbReference>
<keyword evidence="2" id="KW-0472">Membrane</keyword>
<dbReference type="EMBL" id="OV696692">
    <property type="protein sequence ID" value="CAH1270773.1"/>
    <property type="molecule type" value="Genomic_DNA"/>
</dbReference>
<evidence type="ECO:0000313" key="3">
    <source>
        <dbReference type="EMBL" id="CAH1270773.1"/>
    </source>
</evidence>
<protein>
    <submittedName>
        <fullName evidence="3">TRIM3 protein</fullName>
    </submittedName>
</protein>
<keyword evidence="2" id="KW-1133">Transmembrane helix</keyword>
<dbReference type="AlphaFoldDB" id="A0A8K0EVW2"/>
<feature type="region of interest" description="Disordered" evidence="1">
    <location>
        <begin position="413"/>
        <end position="446"/>
    </location>
</feature>
<dbReference type="InterPro" id="IPR011042">
    <property type="entry name" value="6-blade_b-propeller_TolB-like"/>
</dbReference>
<feature type="compositionally biased region" description="Polar residues" evidence="1">
    <location>
        <begin position="169"/>
        <end position="179"/>
    </location>
</feature>
<keyword evidence="4" id="KW-1185">Reference proteome</keyword>
<dbReference type="GO" id="GO:0043161">
    <property type="term" value="P:proteasome-mediated ubiquitin-dependent protein catabolic process"/>
    <property type="evidence" value="ECO:0007669"/>
    <property type="project" value="TreeGrafter"/>
</dbReference>
<feature type="transmembrane region" description="Helical" evidence="2">
    <location>
        <begin position="488"/>
        <end position="513"/>
    </location>
</feature>
<dbReference type="CDD" id="cd05819">
    <property type="entry name" value="NHL"/>
    <property type="match status" value="1"/>
</dbReference>
<dbReference type="Gene3D" id="2.120.10.30">
    <property type="entry name" value="TolB, C-terminal domain"/>
    <property type="match status" value="1"/>
</dbReference>
<accession>A0A8K0EVW2</accession>
<feature type="compositionally biased region" description="Polar residues" evidence="1">
    <location>
        <begin position="35"/>
        <end position="48"/>
    </location>
</feature>
<keyword evidence="2" id="KW-0812">Transmembrane</keyword>
<dbReference type="OrthoDB" id="10060352at2759"/>